<reference evidence="1" key="1">
    <citation type="submission" date="2021-02" db="EMBL/GenBank/DDBJ databases">
        <authorList>
            <consortium name="DOE Joint Genome Institute"/>
            <person name="Ahrendt S."/>
            <person name="Looney B.P."/>
            <person name="Miyauchi S."/>
            <person name="Morin E."/>
            <person name="Drula E."/>
            <person name="Courty P.E."/>
            <person name="Chicoki N."/>
            <person name="Fauchery L."/>
            <person name="Kohler A."/>
            <person name="Kuo A."/>
            <person name="Labutti K."/>
            <person name="Pangilinan J."/>
            <person name="Lipzen A."/>
            <person name="Riley R."/>
            <person name="Andreopoulos W."/>
            <person name="He G."/>
            <person name="Johnson J."/>
            <person name="Barry K.W."/>
            <person name="Grigoriev I.V."/>
            <person name="Nagy L."/>
            <person name="Hibbett D."/>
            <person name="Henrissat B."/>
            <person name="Matheny P.B."/>
            <person name="Labbe J."/>
            <person name="Martin F."/>
        </authorList>
    </citation>
    <scope>NUCLEOTIDE SEQUENCE</scope>
    <source>
        <strain evidence="1">EC-137</strain>
    </source>
</reference>
<reference evidence="1" key="2">
    <citation type="journal article" date="2022" name="New Phytol.">
        <title>Evolutionary transition to the ectomycorrhizal habit in the genomes of a hyperdiverse lineage of mushroom-forming fungi.</title>
        <authorList>
            <person name="Looney B."/>
            <person name="Miyauchi S."/>
            <person name="Morin E."/>
            <person name="Drula E."/>
            <person name="Courty P.E."/>
            <person name="Kohler A."/>
            <person name="Kuo A."/>
            <person name="LaButti K."/>
            <person name="Pangilinan J."/>
            <person name="Lipzen A."/>
            <person name="Riley R."/>
            <person name="Andreopoulos W."/>
            <person name="He G."/>
            <person name="Johnson J."/>
            <person name="Nolan M."/>
            <person name="Tritt A."/>
            <person name="Barry K.W."/>
            <person name="Grigoriev I.V."/>
            <person name="Nagy L.G."/>
            <person name="Hibbett D."/>
            <person name="Henrissat B."/>
            <person name="Matheny P.B."/>
            <person name="Labbe J."/>
            <person name="Martin F.M."/>
        </authorList>
    </citation>
    <scope>NUCLEOTIDE SEQUENCE</scope>
    <source>
        <strain evidence="1">EC-137</strain>
    </source>
</reference>
<keyword evidence="2" id="KW-1185">Reference proteome</keyword>
<dbReference type="EMBL" id="MU273519">
    <property type="protein sequence ID" value="KAI0033456.1"/>
    <property type="molecule type" value="Genomic_DNA"/>
</dbReference>
<protein>
    <submittedName>
        <fullName evidence="1">HAD-like domain-containing protein</fullName>
    </submittedName>
</protein>
<evidence type="ECO:0000313" key="1">
    <source>
        <dbReference type="EMBL" id="KAI0033456.1"/>
    </source>
</evidence>
<sequence length="333" mass="37229">MERSTGNAQPSLAFAFDIDGVLIRGASVIPEAKRALAILEGANEMNWKIPYILITNGGGVSETERCHKLTNELGVNITPSMLVQAHTILRDHSREYADQDVLVLGGRRNGLRQVAESYGFKHVWTPLDIKAWDPQYVTDFSSKRISAAFIFHDPRNWALDIQILLDVIRSRGFVGKVYTYDGTEPPPVRLVFCNPDLLWRSEFPVSRLGQGAFREAFQAVYKSLTGVTYPIVQYGKPTKPTYDFAERMLRQRILELVVYLLALMLISLRCTPDNPESDIAGANGAGWHSILVRTGVYEGGRGSPTHKPTYIADNVLEAVQWAIQREREGAVVP</sequence>
<proteinExistence type="predicted"/>
<name>A0ACB8QQ56_9AGAM</name>
<comment type="caution">
    <text evidence="1">The sequence shown here is derived from an EMBL/GenBank/DDBJ whole genome shotgun (WGS) entry which is preliminary data.</text>
</comment>
<accession>A0ACB8QQ56</accession>
<organism evidence="1 2">
    <name type="scientific">Vararia minispora EC-137</name>
    <dbReference type="NCBI Taxonomy" id="1314806"/>
    <lineage>
        <taxon>Eukaryota</taxon>
        <taxon>Fungi</taxon>
        <taxon>Dikarya</taxon>
        <taxon>Basidiomycota</taxon>
        <taxon>Agaricomycotina</taxon>
        <taxon>Agaricomycetes</taxon>
        <taxon>Russulales</taxon>
        <taxon>Lachnocladiaceae</taxon>
        <taxon>Vararia</taxon>
    </lineage>
</organism>
<dbReference type="Proteomes" id="UP000814128">
    <property type="component" value="Unassembled WGS sequence"/>
</dbReference>
<evidence type="ECO:0000313" key="2">
    <source>
        <dbReference type="Proteomes" id="UP000814128"/>
    </source>
</evidence>
<gene>
    <name evidence="1" type="ORF">K488DRAFT_77880</name>
</gene>